<comment type="function">
    <text evidence="9">Confers DNA tethering and processivity to DNA polymerases and other proteins. Acts as a clamp, forming a ring around DNA (a reaction catalyzed by the clamp-loading complex) which diffuses in an ATP-independent manner freely and bidirectionally along dsDNA. Initially characterized for its ability to contact the catalytic subunit of DNA polymerase III (Pol III), a complex, multichain enzyme responsible for most of the replicative synthesis in bacteria; Pol III exhibits 3'-5' exonuclease proofreading activity. The beta chain is required for initiation of replication as well as for processivity of DNA replication.</text>
</comment>
<name>A0A1F7INV5_9BACT</name>
<dbReference type="InterPro" id="IPR022634">
    <property type="entry name" value="DNA_polIII_beta_N"/>
</dbReference>
<evidence type="ECO:0000313" key="14">
    <source>
        <dbReference type="Proteomes" id="UP000178040"/>
    </source>
</evidence>
<dbReference type="Pfam" id="PF02768">
    <property type="entry name" value="DNA_pol3_beta_3"/>
    <property type="match status" value="1"/>
</dbReference>
<feature type="domain" description="DNA polymerase III beta sliding clamp N-terminal" evidence="10">
    <location>
        <begin position="1"/>
        <end position="117"/>
    </location>
</feature>
<evidence type="ECO:0000256" key="8">
    <source>
        <dbReference type="ARBA" id="ARBA00023125"/>
    </source>
</evidence>
<dbReference type="AlphaFoldDB" id="A0A1F7INV5"/>
<sequence>MKAKFKKEIFLDKLSLAARFTSTKLSSLPILQGVYLRVDKEKLHLYASNLNAFFHTSLLGELKSGEDFLTEPKKIIEFLSFLAETEIELEIKNKQLFISAGKTKGNFPLMEAKDFPLPPKIEEKEQKLKTEFLISKLPLVLFSAATDETRPALSGINFLTNDELTLVSTDGFRLSLVKVKKEDKLPSVILPADFLREITHFIKEEKEVDFAYSSKEKVIVFKAGETEFYSRLIEGDFPPFEKVIPQEKKTTVTLEKEEFLRNTKLISVFARDLSNVIILDVKKNGVRFMPKATQGEENSAFQDGEVEGEEQKAAFNYKFLLDLLNVVDCKNIIIEILRPDAPVVFKTDKDRDFLHIIMPVRIQE</sequence>
<dbReference type="NCBIfam" id="TIGR00663">
    <property type="entry name" value="dnan"/>
    <property type="match status" value="1"/>
</dbReference>
<keyword evidence="7 9" id="KW-0239">DNA-directed DNA polymerase</keyword>
<dbReference type="InterPro" id="IPR046938">
    <property type="entry name" value="DNA_clamp_sf"/>
</dbReference>
<dbReference type="InterPro" id="IPR022635">
    <property type="entry name" value="DNA_polIII_beta_C"/>
</dbReference>
<dbReference type="GO" id="GO:0003887">
    <property type="term" value="F:DNA-directed DNA polymerase activity"/>
    <property type="evidence" value="ECO:0007669"/>
    <property type="project" value="UniProtKB-UniRule"/>
</dbReference>
<dbReference type="Proteomes" id="UP000178040">
    <property type="component" value="Unassembled WGS sequence"/>
</dbReference>
<dbReference type="PANTHER" id="PTHR30478">
    <property type="entry name" value="DNA POLYMERASE III SUBUNIT BETA"/>
    <property type="match status" value="1"/>
</dbReference>
<evidence type="ECO:0000256" key="3">
    <source>
        <dbReference type="ARBA" id="ARBA00022490"/>
    </source>
</evidence>
<keyword evidence="6 9" id="KW-0235">DNA replication</keyword>
<dbReference type="GO" id="GO:0008408">
    <property type="term" value="F:3'-5' exonuclease activity"/>
    <property type="evidence" value="ECO:0007669"/>
    <property type="project" value="InterPro"/>
</dbReference>
<comment type="similarity">
    <text evidence="2 9">Belongs to the beta sliding clamp family.</text>
</comment>
<evidence type="ECO:0000256" key="1">
    <source>
        <dbReference type="ARBA" id="ARBA00004496"/>
    </source>
</evidence>
<dbReference type="SUPFAM" id="SSF55979">
    <property type="entry name" value="DNA clamp"/>
    <property type="match status" value="3"/>
</dbReference>
<dbReference type="Gene3D" id="3.10.150.10">
    <property type="entry name" value="DNA Polymerase III, subunit A, domain 2"/>
    <property type="match status" value="1"/>
</dbReference>
<dbReference type="PIRSF" id="PIRSF000804">
    <property type="entry name" value="DNA_pol_III_b"/>
    <property type="match status" value="1"/>
</dbReference>
<evidence type="ECO:0000259" key="10">
    <source>
        <dbReference type="Pfam" id="PF00712"/>
    </source>
</evidence>
<dbReference type="SMART" id="SM00480">
    <property type="entry name" value="POL3Bc"/>
    <property type="match status" value="1"/>
</dbReference>
<reference evidence="13 14" key="1">
    <citation type="journal article" date="2016" name="Nat. Commun.">
        <title>Thousands of microbial genomes shed light on interconnected biogeochemical processes in an aquifer system.</title>
        <authorList>
            <person name="Anantharaman K."/>
            <person name="Brown C.T."/>
            <person name="Hug L.A."/>
            <person name="Sharon I."/>
            <person name="Castelle C.J."/>
            <person name="Probst A.J."/>
            <person name="Thomas B.C."/>
            <person name="Singh A."/>
            <person name="Wilkins M.J."/>
            <person name="Karaoz U."/>
            <person name="Brodie E.L."/>
            <person name="Williams K.H."/>
            <person name="Hubbard S.S."/>
            <person name="Banfield J.F."/>
        </authorList>
    </citation>
    <scope>NUCLEOTIDE SEQUENCE [LARGE SCALE GENOMIC DNA]</scope>
</reference>
<dbReference type="InterPro" id="IPR022637">
    <property type="entry name" value="DNA_polIII_beta_cen"/>
</dbReference>
<keyword evidence="5 9" id="KW-0548">Nucleotidyltransferase</keyword>
<dbReference type="GO" id="GO:0009360">
    <property type="term" value="C:DNA polymerase III complex"/>
    <property type="evidence" value="ECO:0007669"/>
    <property type="project" value="InterPro"/>
</dbReference>
<comment type="subunit">
    <text evidence="9">Forms a ring-shaped head-to-tail homodimer around DNA.</text>
</comment>
<dbReference type="Pfam" id="PF02767">
    <property type="entry name" value="DNA_pol3_beta_2"/>
    <property type="match status" value="1"/>
</dbReference>
<organism evidence="13 14">
    <name type="scientific">Candidatus Roizmanbacteria bacterium RIFCSPLOWO2_01_FULL_37_16</name>
    <dbReference type="NCBI Taxonomy" id="1802058"/>
    <lineage>
        <taxon>Bacteria</taxon>
        <taxon>Candidatus Roizmaniibacteriota</taxon>
    </lineage>
</organism>
<dbReference type="Gene3D" id="3.70.10.10">
    <property type="match status" value="1"/>
</dbReference>
<feature type="domain" description="DNA polymerase III beta sliding clamp central" evidence="11">
    <location>
        <begin position="128"/>
        <end position="238"/>
    </location>
</feature>
<evidence type="ECO:0000259" key="11">
    <source>
        <dbReference type="Pfam" id="PF02767"/>
    </source>
</evidence>
<feature type="domain" description="DNA polymerase III beta sliding clamp C-terminal" evidence="12">
    <location>
        <begin position="242"/>
        <end position="361"/>
    </location>
</feature>
<dbReference type="GO" id="GO:0005737">
    <property type="term" value="C:cytoplasm"/>
    <property type="evidence" value="ECO:0007669"/>
    <property type="project" value="UniProtKB-SubCell"/>
</dbReference>
<evidence type="ECO:0000256" key="7">
    <source>
        <dbReference type="ARBA" id="ARBA00022932"/>
    </source>
</evidence>
<protein>
    <recommendedName>
        <fullName evidence="9">Beta sliding clamp</fullName>
    </recommendedName>
</protein>
<gene>
    <name evidence="13" type="ORF">A3B40_01340</name>
</gene>
<dbReference type="CDD" id="cd00140">
    <property type="entry name" value="beta_clamp"/>
    <property type="match status" value="1"/>
</dbReference>
<dbReference type="GO" id="GO:0003677">
    <property type="term" value="F:DNA binding"/>
    <property type="evidence" value="ECO:0007669"/>
    <property type="project" value="UniProtKB-UniRule"/>
</dbReference>
<evidence type="ECO:0000313" key="13">
    <source>
        <dbReference type="EMBL" id="OGK45040.1"/>
    </source>
</evidence>
<evidence type="ECO:0000256" key="5">
    <source>
        <dbReference type="ARBA" id="ARBA00022695"/>
    </source>
</evidence>
<dbReference type="GO" id="GO:0006271">
    <property type="term" value="P:DNA strand elongation involved in DNA replication"/>
    <property type="evidence" value="ECO:0007669"/>
    <property type="project" value="TreeGrafter"/>
</dbReference>
<evidence type="ECO:0000259" key="12">
    <source>
        <dbReference type="Pfam" id="PF02768"/>
    </source>
</evidence>
<dbReference type="Pfam" id="PF00712">
    <property type="entry name" value="DNA_pol3_beta"/>
    <property type="match status" value="1"/>
</dbReference>
<dbReference type="EMBL" id="MGAI01000017">
    <property type="protein sequence ID" value="OGK45040.1"/>
    <property type="molecule type" value="Genomic_DNA"/>
</dbReference>
<evidence type="ECO:0000256" key="9">
    <source>
        <dbReference type="PIRNR" id="PIRNR000804"/>
    </source>
</evidence>
<dbReference type="InterPro" id="IPR001001">
    <property type="entry name" value="DNA_polIII_beta"/>
</dbReference>
<keyword evidence="3 9" id="KW-0963">Cytoplasm</keyword>
<evidence type="ECO:0000256" key="2">
    <source>
        <dbReference type="ARBA" id="ARBA00010752"/>
    </source>
</evidence>
<evidence type="ECO:0000256" key="4">
    <source>
        <dbReference type="ARBA" id="ARBA00022679"/>
    </source>
</evidence>
<comment type="subcellular location">
    <subcellularLocation>
        <location evidence="1 9">Cytoplasm</location>
    </subcellularLocation>
</comment>
<keyword evidence="4 9" id="KW-0808">Transferase</keyword>
<keyword evidence="8" id="KW-0238">DNA-binding</keyword>
<accession>A0A1F7INV5</accession>
<comment type="caution">
    <text evidence="13">The sequence shown here is derived from an EMBL/GenBank/DDBJ whole genome shotgun (WGS) entry which is preliminary data.</text>
</comment>
<dbReference type="PANTHER" id="PTHR30478:SF0">
    <property type="entry name" value="BETA SLIDING CLAMP"/>
    <property type="match status" value="1"/>
</dbReference>
<proteinExistence type="inferred from homology"/>
<evidence type="ECO:0000256" key="6">
    <source>
        <dbReference type="ARBA" id="ARBA00022705"/>
    </source>
</evidence>